<accession>A0ABT3ZLC1</accession>
<evidence type="ECO:0000313" key="3">
    <source>
        <dbReference type="Proteomes" id="UP001082899"/>
    </source>
</evidence>
<dbReference type="Proteomes" id="UP001082899">
    <property type="component" value="Unassembled WGS sequence"/>
</dbReference>
<keyword evidence="3" id="KW-1185">Reference proteome</keyword>
<proteinExistence type="predicted"/>
<evidence type="ECO:0000313" key="2">
    <source>
        <dbReference type="EMBL" id="MCY0386748.1"/>
    </source>
</evidence>
<gene>
    <name evidence="2" type="ORF">OVY01_05750</name>
</gene>
<dbReference type="Pfam" id="PF08874">
    <property type="entry name" value="DUF1835"/>
    <property type="match status" value="1"/>
</dbReference>
<sequence length="421" mass="47605">MPNHAFSDAATHGHIDLDIERKRAKTLLRLLRDGSAPAQMARLTRKSSDPARLPGLSDAQWLIAQDLGFADWPKLKAHVDALAFAAAHPGFAADDERETQHWRCGNDIAHSLRTAGFQGAFQAFTDPLCMGPVRRLDTDRFLEVRSRFVSQVFSLSITEARNRLGEEYRALAAIGQAERVVLWCDADAYDQLFLVYVLANARPRPKRMEVIAIDRVPGVRRFIGIGQLAPSILAWLWQKRRVVDDRAFALAREAWDAYRAPDPLAWAEIARRAADSLPFLGSAMRRQLQELPSSRDGLSLTQRLTLETIRDRSDMTLGKAYGVLMLISEPLPFLGDAMYYALIRPLIECANPLLHVPDENTAWERRPVTLTELGRRTLAGDAYWLDHADESRWIGGICVSPRQPHWTIDDASLPVWRDRRF</sequence>
<dbReference type="RefSeq" id="WP_267846339.1">
    <property type="nucleotide sequence ID" value="NZ_JAPMXC010000001.1"/>
</dbReference>
<feature type="domain" description="DUF1835" evidence="1">
    <location>
        <begin position="101"/>
        <end position="211"/>
    </location>
</feature>
<comment type="caution">
    <text evidence="2">The sequence shown here is derived from an EMBL/GenBank/DDBJ whole genome shotgun (WGS) entry which is preliminary data.</text>
</comment>
<evidence type="ECO:0000259" key="1">
    <source>
        <dbReference type="Pfam" id="PF08874"/>
    </source>
</evidence>
<name>A0ABT3ZLC1_9BURK</name>
<organism evidence="2 3">
    <name type="scientific">Robbsia betulipollinis</name>
    <dbReference type="NCBI Taxonomy" id="2981849"/>
    <lineage>
        <taxon>Bacteria</taxon>
        <taxon>Pseudomonadati</taxon>
        <taxon>Pseudomonadota</taxon>
        <taxon>Betaproteobacteria</taxon>
        <taxon>Burkholderiales</taxon>
        <taxon>Burkholderiaceae</taxon>
        <taxon>Robbsia</taxon>
    </lineage>
</organism>
<reference evidence="2" key="1">
    <citation type="submission" date="2022-11" db="EMBL/GenBank/DDBJ databases">
        <title>Robbsia betulipollinis sp. nov., isolated from pollen of birch (Betula pendula).</title>
        <authorList>
            <person name="Shi H."/>
            <person name="Ambika Manirajan B."/>
            <person name="Ratering S."/>
            <person name="Geissler-Plaum R."/>
            <person name="Schnell S."/>
        </authorList>
    </citation>
    <scope>NUCLEOTIDE SEQUENCE</scope>
    <source>
        <strain evidence="2">Bb-Pol-6</strain>
    </source>
</reference>
<protein>
    <submittedName>
        <fullName evidence="2">DUF1835 domain-containing protein</fullName>
    </submittedName>
</protein>
<dbReference type="InterPro" id="IPR014973">
    <property type="entry name" value="DUF1835"/>
</dbReference>
<dbReference type="EMBL" id="JAPMXC010000001">
    <property type="protein sequence ID" value="MCY0386748.1"/>
    <property type="molecule type" value="Genomic_DNA"/>
</dbReference>